<dbReference type="Gene3D" id="1.10.10.10">
    <property type="entry name" value="Winged helix-like DNA-binding domain superfamily/Winged helix DNA-binding domain"/>
    <property type="match status" value="1"/>
</dbReference>
<gene>
    <name evidence="4" type="ORF">C7384_10286</name>
</gene>
<dbReference type="InterPro" id="IPR054831">
    <property type="entry name" value="UPF0122_fam_protein"/>
</dbReference>
<dbReference type="InterPro" id="IPR013324">
    <property type="entry name" value="RNA_pol_sigma_r3/r4-like"/>
</dbReference>
<dbReference type="EMBL" id="QEKT01000002">
    <property type="protein sequence ID" value="PVY85266.1"/>
    <property type="molecule type" value="Genomic_DNA"/>
</dbReference>
<dbReference type="Pfam" id="PF04297">
    <property type="entry name" value="UPF0122"/>
    <property type="match status" value="1"/>
</dbReference>
<evidence type="ECO:0000256" key="3">
    <source>
        <dbReference type="HAMAP-Rule" id="MF_00245"/>
    </source>
</evidence>
<evidence type="ECO:0000313" key="4">
    <source>
        <dbReference type="EMBL" id="PVY85266.1"/>
    </source>
</evidence>
<comment type="similarity">
    <text evidence="1 3">Belongs to the UPF0122 family.</text>
</comment>
<dbReference type="NCBIfam" id="NF045758">
    <property type="entry name" value="YlxM"/>
    <property type="match status" value="1"/>
</dbReference>
<dbReference type="OrthoDB" id="6392at2"/>
<sequence>MDLAKKTKVNALFDCYGALLTTKQAEYLRDYFEDDYSIIEIAKAENVSRQAISDNLKRTVEQLEHYEQALHLYCDFQSRQRLEADLAEYVQQHYQQDQQLRLLVERLRNQEIN</sequence>
<dbReference type="HAMAP" id="MF_00245">
    <property type="entry name" value="UPF0122"/>
    <property type="match status" value="1"/>
</dbReference>
<reference evidence="4 5" key="1">
    <citation type="submission" date="2018-04" db="EMBL/GenBank/DDBJ databases">
        <title>Genomic Encyclopedia of Type Strains, Phase IV (KMG-IV): sequencing the most valuable type-strain genomes for metagenomic binning, comparative biology and taxonomic classification.</title>
        <authorList>
            <person name="Goeker M."/>
        </authorList>
    </citation>
    <scope>NUCLEOTIDE SEQUENCE [LARGE SCALE GENOMIC DNA]</scope>
    <source>
        <strain evidence="4 5">DSM 28795</strain>
    </source>
</reference>
<organism evidence="4 5">
    <name type="scientific">Convivina intestini</name>
    <dbReference type="NCBI Taxonomy" id="1505726"/>
    <lineage>
        <taxon>Bacteria</taxon>
        <taxon>Bacillati</taxon>
        <taxon>Bacillota</taxon>
        <taxon>Bacilli</taxon>
        <taxon>Lactobacillales</taxon>
        <taxon>Lactobacillaceae</taxon>
        <taxon>Convivina</taxon>
    </lineage>
</organism>
<evidence type="ECO:0000256" key="2">
    <source>
        <dbReference type="ARBA" id="ARBA00024764"/>
    </source>
</evidence>
<dbReference type="InterPro" id="IPR036388">
    <property type="entry name" value="WH-like_DNA-bd_sf"/>
</dbReference>
<comment type="function">
    <text evidence="2 3">Might take part in the signal recognition particle (SRP) pathway. This is inferred from the conservation of its genetic proximity to ftsY/ffh. May be a regulatory protein.</text>
</comment>
<protein>
    <recommendedName>
        <fullName evidence="3">UPF0122 protein C7384_10286</fullName>
    </recommendedName>
</protein>
<dbReference type="AlphaFoldDB" id="A0A2U1DC84"/>
<dbReference type="PANTHER" id="PTHR40083:SF1">
    <property type="entry name" value="UPF0122 PROTEIN YLXM"/>
    <property type="match status" value="1"/>
</dbReference>
<dbReference type="RefSeq" id="WP_089938266.1">
    <property type="nucleotide sequence ID" value="NZ_CAKOEX010000002.1"/>
</dbReference>
<dbReference type="PANTHER" id="PTHR40083">
    <property type="entry name" value="UPF0122 PROTEIN CBO2450/CLC_2298"/>
    <property type="match status" value="1"/>
</dbReference>
<comment type="caution">
    <text evidence="4">The sequence shown here is derived from an EMBL/GenBank/DDBJ whole genome shotgun (WGS) entry which is preliminary data.</text>
</comment>
<evidence type="ECO:0000256" key="1">
    <source>
        <dbReference type="ARBA" id="ARBA00008720"/>
    </source>
</evidence>
<dbReference type="InterPro" id="IPR007394">
    <property type="entry name" value="UPF0122"/>
</dbReference>
<accession>A0A2U1DC84</accession>
<keyword evidence="5" id="KW-1185">Reference proteome</keyword>
<evidence type="ECO:0000313" key="5">
    <source>
        <dbReference type="Proteomes" id="UP000245433"/>
    </source>
</evidence>
<dbReference type="Proteomes" id="UP000245433">
    <property type="component" value="Unassembled WGS sequence"/>
</dbReference>
<dbReference type="SUPFAM" id="SSF88659">
    <property type="entry name" value="Sigma3 and sigma4 domains of RNA polymerase sigma factors"/>
    <property type="match status" value="1"/>
</dbReference>
<name>A0A2U1DC84_9LACO</name>
<proteinExistence type="inferred from homology"/>